<accession>A0A7W1T514</accession>
<reference evidence="2 3" key="1">
    <citation type="submission" date="2020-05" db="EMBL/GenBank/DDBJ databases">
        <authorList>
            <person name="Carlin C.R."/>
        </authorList>
    </citation>
    <scope>NUCLEOTIDE SEQUENCE [LARGE SCALE GENOMIC DNA]</scope>
    <source>
        <strain evidence="2 3">FSL W9-0585</strain>
    </source>
</reference>
<dbReference type="SUPFAM" id="SSF46785">
    <property type="entry name" value="Winged helix' DNA-binding domain"/>
    <property type="match status" value="1"/>
</dbReference>
<keyword evidence="1" id="KW-0010">Activator</keyword>
<dbReference type="InterPro" id="IPR014710">
    <property type="entry name" value="RmlC-like_jellyroll"/>
</dbReference>
<dbReference type="InterPro" id="IPR036388">
    <property type="entry name" value="WH-like_DNA-bd_sf"/>
</dbReference>
<keyword evidence="3" id="KW-1185">Reference proteome</keyword>
<evidence type="ECO:0000313" key="2">
    <source>
        <dbReference type="EMBL" id="MBA3925595.1"/>
    </source>
</evidence>
<dbReference type="InterPro" id="IPR036390">
    <property type="entry name" value="WH_DNA-bd_sf"/>
</dbReference>
<gene>
    <name evidence="2" type="ORF">HPK16_04490</name>
</gene>
<dbReference type="EMBL" id="JABJVM010000003">
    <property type="protein sequence ID" value="MBA3925595.1"/>
    <property type="molecule type" value="Genomic_DNA"/>
</dbReference>
<sequence length="219" mass="25788">MNIDTGMGLLAELHDMVLELDKNKPTEEAVQHIELTKNKRMTIEQMKENFFVITSGFVQVECGDGNIVDFLRVGDIMCAELVQNHKDKDWLPDYKMLTECKFIQIDRKYFLRFSTLKPSFMELLLQVMTNKLMYVFNDSRKYDLSVEERFDFSLLELGRCFGGNNQQYHRIIPTFINKQKIASFSKTSRKYTARRLQDLEQMGNIEIIDKGILIRKLDF</sequence>
<dbReference type="Proteomes" id="UP000548787">
    <property type="component" value="Unassembled WGS sequence"/>
</dbReference>
<dbReference type="RefSeq" id="WP_181675816.1">
    <property type="nucleotide sequence ID" value="NZ_JABJVM010000003.1"/>
</dbReference>
<dbReference type="SUPFAM" id="SSF51206">
    <property type="entry name" value="cAMP-binding domain-like"/>
    <property type="match status" value="1"/>
</dbReference>
<evidence type="ECO:0000256" key="1">
    <source>
        <dbReference type="ARBA" id="ARBA00023159"/>
    </source>
</evidence>
<name>A0A7W1T514_9LIST</name>
<proteinExistence type="predicted"/>
<organism evidence="2 3">
    <name type="scientific">Listeria rustica</name>
    <dbReference type="NCBI Taxonomy" id="2713503"/>
    <lineage>
        <taxon>Bacteria</taxon>
        <taxon>Bacillati</taxon>
        <taxon>Bacillota</taxon>
        <taxon>Bacilli</taxon>
        <taxon>Bacillales</taxon>
        <taxon>Listeriaceae</taxon>
        <taxon>Listeria</taxon>
    </lineage>
</organism>
<dbReference type="Gene3D" id="2.60.120.10">
    <property type="entry name" value="Jelly Rolls"/>
    <property type="match status" value="1"/>
</dbReference>
<reference evidence="2 3" key="2">
    <citation type="submission" date="2020-08" db="EMBL/GenBank/DDBJ databases">
        <title>Listeria ohnekaius sp. nov. and Listeria portnoyii sp. nov. isolated from non-agricultural and natural environments.</title>
        <authorList>
            <person name="Weller D."/>
            <person name="Belias A.M."/>
            <person name="Liao J."/>
            <person name="Guo S."/>
            <person name="Orsi R.H."/>
            <person name="Wiedmann M."/>
        </authorList>
    </citation>
    <scope>NUCLEOTIDE SEQUENCE [LARGE SCALE GENOMIC DNA]</scope>
    <source>
        <strain evidence="2 3">FSL W9-0585</strain>
    </source>
</reference>
<dbReference type="InterPro" id="IPR018490">
    <property type="entry name" value="cNMP-bd_dom_sf"/>
</dbReference>
<dbReference type="AlphaFoldDB" id="A0A7W1T514"/>
<evidence type="ECO:0000313" key="3">
    <source>
        <dbReference type="Proteomes" id="UP000548787"/>
    </source>
</evidence>
<comment type="caution">
    <text evidence="2">The sequence shown here is derived from an EMBL/GenBank/DDBJ whole genome shotgun (WGS) entry which is preliminary data.</text>
</comment>
<protein>
    <submittedName>
        <fullName evidence="2">Crp/Fnr family transcriptional regulator</fullName>
    </submittedName>
</protein>
<dbReference type="Gene3D" id="1.10.10.10">
    <property type="entry name" value="Winged helix-like DNA-binding domain superfamily/Winged helix DNA-binding domain"/>
    <property type="match status" value="1"/>
</dbReference>